<feature type="domain" description="Putative zinc-finger" evidence="1">
    <location>
        <begin position="16"/>
        <end position="49"/>
    </location>
</feature>
<protein>
    <recommendedName>
        <fullName evidence="1">Putative zinc-finger domain-containing protein</fullName>
    </recommendedName>
</protein>
<dbReference type="AlphaFoldDB" id="A0AAV5AXM7"/>
<evidence type="ECO:0000313" key="5">
    <source>
        <dbReference type="Proteomes" id="UP001208692"/>
    </source>
</evidence>
<dbReference type="Pfam" id="PF13490">
    <property type="entry name" value="zf-HC2"/>
    <property type="match status" value="1"/>
</dbReference>
<organism evidence="2 4">
    <name type="scientific">Capnocytophaga catalasegens</name>
    <dbReference type="NCBI Taxonomy" id="1004260"/>
    <lineage>
        <taxon>Bacteria</taxon>
        <taxon>Pseudomonadati</taxon>
        <taxon>Bacteroidota</taxon>
        <taxon>Flavobacteriia</taxon>
        <taxon>Flavobacteriales</taxon>
        <taxon>Flavobacteriaceae</taxon>
        <taxon>Capnocytophaga</taxon>
    </lineage>
</organism>
<keyword evidence="5" id="KW-1185">Reference proteome</keyword>
<dbReference type="Proteomes" id="UP001208692">
    <property type="component" value="Unassembled WGS sequence"/>
</dbReference>
<sequence>MARVVSKIFHWFFLSCKEATFLIEKQLDGRLSFVERMQLKGHLFFCKICVAYNKKAKILHKILQNYIRKDFQYKSESCEMEKFKYSLKEKINNFNT</sequence>
<accession>A0AAV5AXM7</accession>
<dbReference type="EMBL" id="BQKA01000021">
    <property type="protein sequence ID" value="GJM50106.1"/>
    <property type="molecule type" value="Genomic_DNA"/>
</dbReference>
<dbReference type="EMBL" id="BQKB01000025">
    <property type="protein sequence ID" value="GJM53069.1"/>
    <property type="molecule type" value="Genomic_DNA"/>
</dbReference>
<name>A0AAV5AXM7_9FLAO</name>
<gene>
    <name evidence="2" type="ORF">RCZ15_10800</name>
    <name evidence="3" type="ORF">RCZ16_13860</name>
</gene>
<dbReference type="InterPro" id="IPR027383">
    <property type="entry name" value="Znf_put"/>
</dbReference>
<proteinExistence type="predicted"/>
<evidence type="ECO:0000313" key="4">
    <source>
        <dbReference type="Proteomes" id="UP001207736"/>
    </source>
</evidence>
<dbReference type="RefSeq" id="WP_264846743.1">
    <property type="nucleotide sequence ID" value="NZ_BPMA01000028.1"/>
</dbReference>
<evidence type="ECO:0000313" key="2">
    <source>
        <dbReference type="EMBL" id="GJM50106.1"/>
    </source>
</evidence>
<comment type="caution">
    <text evidence="2">The sequence shown here is derived from an EMBL/GenBank/DDBJ whole genome shotgun (WGS) entry which is preliminary data.</text>
</comment>
<dbReference type="Proteomes" id="UP001207736">
    <property type="component" value="Unassembled WGS sequence"/>
</dbReference>
<reference evidence="2 5" key="1">
    <citation type="submission" date="2021-11" db="EMBL/GenBank/DDBJ databases">
        <title>Draft genome sequence of Capnocytophaga sp. strain KC07075 isolated from cat oral cavity.</title>
        <authorList>
            <person name="Suzuki M."/>
            <person name="Imaoka K."/>
            <person name="Kimura M."/>
            <person name="Morikawa S."/>
            <person name="Maeda K."/>
        </authorList>
    </citation>
    <scope>NUCLEOTIDE SEQUENCE</scope>
    <source>
        <strain evidence="2">KC07075</strain>
        <strain evidence="3 5">KC07079</strain>
    </source>
</reference>
<evidence type="ECO:0000313" key="3">
    <source>
        <dbReference type="EMBL" id="GJM53069.1"/>
    </source>
</evidence>
<evidence type="ECO:0000259" key="1">
    <source>
        <dbReference type="Pfam" id="PF13490"/>
    </source>
</evidence>